<evidence type="ECO:0000256" key="1">
    <source>
        <dbReference type="SAM" id="Coils"/>
    </source>
</evidence>
<name>A0A553JVB6_SHEHA</name>
<evidence type="ECO:0000313" key="3">
    <source>
        <dbReference type="EMBL" id="TRY16380.1"/>
    </source>
</evidence>
<dbReference type="RefSeq" id="WP_143562827.1">
    <property type="nucleotide sequence ID" value="NZ_BMPL01000001.1"/>
</dbReference>
<evidence type="ECO:0000313" key="4">
    <source>
        <dbReference type="Proteomes" id="UP000318126"/>
    </source>
</evidence>
<proteinExistence type="predicted"/>
<protein>
    <submittedName>
        <fullName evidence="3">Uncharacterized protein</fullName>
    </submittedName>
</protein>
<dbReference type="Proteomes" id="UP000318126">
    <property type="component" value="Unassembled WGS sequence"/>
</dbReference>
<reference evidence="4" key="1">
    <citation type="submission" date="2019-07" db="EMBL/GenBank/DDBJ databases">
        <title>Shewanella sp. YLB-08 draft genomic sequence.</title>
        <authorList>
            <person name="Yu L."/>
        </authorList>
    </citation>
    <scope>NUCLEOTIDE SEQUENCE [LARGE SCALE GENOMIC DNA]</scope>
    <source>
        <strain evidence="4">JCM 20706</strain>
    </source>
</reference>
<feature type="chain" id="PRO_5021799566" evidence="2">
    <location>
        <begin position="21"/>
        <end position="175"/>
    </location>
</feature>
<gene>
    <name evidence="3" type="ORF">FN961_01825</name>
</gene>
<keyword evidence="4" id="KW-1185">Reference proteome</keyword>
<dbReference type="OrthoDB" id="9926560at2"/>
<organism evidence="3 4">
    <name type="scientific">Shewanella hanedai</name>
    <name type="common">Alteromonas hanedai</name>
    <dbReference type="NCBI Taxonomy" id="25"/>
    <lineage>
        <taxon>Bacteria</taxon>
        <taxon>Pseudomonadati</taxon>
        <taxon>Pseudomonadota</taxon>
        <taxon>Gammaproteobacteria</taxon>
        <taxon>Alteromonadales</taxon>
        <taxon>Shewanellaceae</taxon>
        <taxon>Shewanella</taxon>
    </lineage>
</organism>
<accession>A0A553JVB6</accession>
<feature type="signal peptide" evidence="2">
    <location>
        <begin position="1"/>
        <end position="20"/>
    </location>
</feature>
<dbReference type="EMBL" id="VKGK01000001">
    <property type="protein sequence ID" value="TRY16380.1"/>
    <property type="molecule type" value="Genomic_DNA"/>
</dbReference>
<evidence type="ECO:0000256" key="2">
    <source>
        <dbReference type="SAM" id="SignalP"/>
    </source>
</evidence>
<feature type="coiled-coil region" evidence="1">
    <location>
        <begin position="133"/>
        <end position="163"/>
    </location>
</feature>
<sequence length="175" mass="19673">MKLNSLSLLLLASLSFTSSANEVDKMVEFSVSQMKQMGEFKGMSEATGVSESRLEKGFKTALTRCLKNHDMKDGKLLEACMSKEVPAATGLTAEQLDTWEGSGEAQLPSEKLFEEMDQITEMIFDLEDKGELTASEEAQLTKLESKLIQLSKKQREMQRIEMKNTASDFENYHKQ</sequence>
<keyword evidence="1" id="KW-0175">Coiled coil</keyword>
<dbReference type="AlphaFoldDB" id="A0A553JVB6"/>
<keyword evidence="2" id="KW-0732">Signal</keyword>
<comment type="caution">
    <text evidence="3">The sequence shown here is derived from an EMBL/GenBank/DDBJ whole genome shotgun (WGS) entry which is preliminary data.</text>
</comment>